<dbReference type="PANTHER" id="PTHR10361">
    <property type="entry name" value="SODIUM-BILE ACID COTRANSPORTER"/>
    <property type="match status" value="1"/>
</dbReference>
<keyword evidence="4 5" id="KW-0472">Membrane</keyword>
<evidence type="ECO:0000256" key="4">
    <source>
        <dbReference type="ARBA" id="ARBA00023136"/>
    </source>
</evidence>
<evidence type="ECO:0000256" key="1">
    <source>
        <dbReference type="ARBA" id="ARBA00004141"/>
    </source>
</evidence>
<keyword evidence="2 5" id="KW-0812">Transmembrane</keyword>
<dbReference type="Pfam" id="PF01758">
    <property type="entry name" value="SBF"/>
    <property type="match status" value="1"/>
</dbReference>
<protein>
    <submittedName>
        <fullName evidence="6">Pantothenates transporter PanS</fullName>
    </submittedName>
</protein>
<gene>
    <name evidence="6" type="primary">panS_8</name>
    <name evidence="6" type="ORF">SDC9_42931</name>
</gene>
<accession>A0A644VZ85</accession>
<feature type="transmembrane region" description="Helical" evidence="5">
    <location>
        <begin position="82"/>
        <end position="102"/>
    </location>
</feature>
<name>A0A644VZ85_9ZZZZ</name>
<feature type="transmembrane region" description="Helical" evidence="5">
    <location>
        <begin position="159"/>
        <end position="182"/>
    </location>
</feature>
<dbReference type="PANTHER" id="PTHR10361:SF28">
    <property type="entry name" value="P3 PROTEIN-RELATED"/>
    <property type="match status" value="1"/>
</dbReference>
<evidence type="ECO:0000256" key="3">
    <source>
        <dbReference type="ARBA" id="ARBA00022989"/>
    </source>
</evidence>
<feature type="transmembrane region" description="Helical" evidence="5">
    <location>
        <begin position="220"/>
        <end position="243"/>
    </location>
</feature>
<evidence type="ECO:0000313" key="6">
    <source>
        <dbReference type="EMBL" id="MPL96749.1"/>
    </source>
</evidence>
<evidence type="ECO:0000256" key="5">
    <source>
        <dbReference type="SAM" id="Phobius"/>
    </source>
</evidence>
<feature type="transmembrane region" description="Helical" evidence="5">
    <location>
        <begin position="194"/>
        <end position="214"/>
    </location>
</feature>
<dbReference type="InterPro" id="IPR002657">
    <property type="entry name" value="BilAc:Na_symport/Acr3"/>
</dbReference>
<dbReference type="Gene3D" id="1.20.1530.20">
    <property type="match status" value="1"/>
</dbReference>
<dbReference type="EMBL" id="VSSQ01000524">
    <property type="protein sequence ID" value="MPL96749.1"/>
    <property type="molecule type" value="Genomic_DNA"/>
</dbReference>
<proteinExistence type="predicted"/>
<feature type="transmembrane region" description="Helical" evidence="5">
    <location>
        <begin position="20"/>
        <end position="38"/>
    </location>
</feature>
<dbReference type="InterPro" id="IPR038770">
    <property type="entry name" value="Na+/solute_symporter_sf"/>
</dbReference>
<feature type="transmembrane region" description="Helical" evidence="5">
    <location>
        <begin position="286"/>
        <end position="309"/>
    </location>
</feature>
<feature type="transmembrane region" description="Helical" evidence="5">
    <location>
        <begin position="54"/>
        <end position="76"/>
    </location>
</feature>
<dbReference type="InterPro" id="IPR004710">
    <property type="entry name" value="Bilac:Na_transpt"/>
</dbReference>
<sequence length="317" mass="35075">MYESLLELDPVRINFNAGGMHVINIILSFVMFGVALGIKPQQFREMIKKPKSTIVGLISQIVALPLITFILVVTFSDLITPTVAMGMILVAACPGGNISNFMSSLSKANTELSVGLTASTTMLSVITTPGNFALWGGLYVRYINRHATHVLQPLEIDKWQMFETVFILLGIPLVLGILFAHFLPKATQKIKKPIQYLSIVFFLAMVVLAFSNNLNLFLKYILFVFFIVLVHNALALGTGYSIAKIFKLPDADKRTLTIETGIQNSGLGLVLLFNPKIFPPELQLGGMLFITAWWGIWHIISGLGISAYWSRKPVKES</sequence>
<reference evidence="6" key="1">
    <citation type="submission" date="2019-08" db="EMBL/GenBank/DDBJ databases">
        <authorList>
            <person name="Kucharzyk K."/>
            <person name="Murdoch R.W."/>
            <person name="Higgins S."/>
            <person name="Loffler F."/>
        </authorList>
    </citation>
    <scope>NUCLEOTIDE SEQUENCE</scope>
</reference>
<organism evidence="6">
    <name type="scientific">bioreactor metagenome</name>
    <dbReference type="NCBI Taxonomy" id="1076179"/>
    <lineage>
        <taxon>unclassified sequences</taxon>
        <taxon>metagenomes</taxon>
        <taxon>ecological metagenomes</taxon>
    </lineage>
</organism>
<dbReference type="GO" id="GO:0016020">
    <property type="term" value="C:membrane"/>
    <property type="evidence" value="ECO:0007669"/>
    <property type="project" value="UniProtKB-SubCell"/>
</dbReference>
<evidence type="ECO:0000256" key="2">
    <source>
        <dbReference type="ARBA" id="ARBA00022692"/>
    </source>
</evidence>
<keyword evidence="3 5" id="KW-1133">Transmembrane helix</keyword>
<dbReference type="AlphaFoldDB" id="A0A644VZ85"/>
<comment type="subcellular location">
    <subcellularLocation>
        <location evidence="1">Membrane</location>
        <topology evidence="1">Multi-pass membrane protein</topology>
    </subcellularLocation>
</comment>
<comment type="caution">
    <text evidence="6">The sequence shown here is derived from an EMBL/GenBank/DDBJ whole genome shotgun (WGS) entry which is preliminary data.</text>
</comment>